<dbReference type="InterPro" id="IPR029069">
    <property type="entry name" value="HotDog_dom_sf"/>
</dbReference>
<comment type="similarity">
    <text evidence="1">Belongs to the acyl coenzyme A hydrolase family.</text>
</comment>
<evidence type="ECO:0000256" key="3">
    <source>
        <dbReference type="PROSITE-ProRule" id="PRU01106"/>
    </source>
</evidence>
<organism evidence="5 6">
    <name type="scientific">Neptuniibacter caesariensis</name>
    <dbReference type="NCBI Taxonomy" id="207954"/>
    <lineage>
        <taxon>Bacteria</taxon>
        <taxon>Pseudomonadati</taxon>
        <taxon>Pseudomonadota</taxon>
        <taxon>Gammaproteobacteria</taxon>
        <taxon>Oceanospirillales</taxon>
        <taxon>Oceanospirillaceae</taxon>
        <taxon>Neptuniibacter</taxon>
    </lineage>
</organism>
<feature type="domain" description="HotDog ACOT-type" evidence="4">
    <location>
        <begin position="22"/>
        <end position="134"/>
    </location>
</feature>
<dbReference type="Gene3D" id="3.10.129.10">
    <property type="entry name" value="Hotdog Thioesterase"/>
    <property type="match status" value="1"/>
</dbReference>
<dbReference type="InterPro" id="IPR006683">
    <property type="entry name" value="Thioestr_dom"/>
</dbReference>
<dbReference type="PANTHER" id="PTHR11049">
    <property type="entry name" value="ACYL COENZYME A THIOESTER HYDROLASE"/>
    <property type="match status" value="1"/>
</dbReference>
<evidence type="ECO:0000256" key="2">
    <source>
        <dbReference type="ARBA" id="ARBA00022801"/>
    </source>
</evidence>
<evidence type="ECO:0000313" key="6">
    <source>
        <dbReference type="Proteomes" id="UP000002171"/>
    </source>
</evidence>
<dbReference type="PROSITE" id="PS51770">
    <property type="entry name" value="HOTDOG_ACOT"/>
    <property type="match status" value="1"/>
</dbReference>
<dbReference type="GO" id="GO:0052816">
    <property type="term" value="F:long-chain fatty acyl-CoA hydrolase activity"/>
    <property type="evidence" value="ECO:0007669"/>
    <property type="project" value="TreeGrafter"/>
</dbReference>
<name>A0A7U8C378_NEPCE</name>
<keyword evidence="6" id="KW-1185">Reference proteome</keyword>
<sequence length="155" mass="16978">MALCLAQEMVLEMNDVTADQKARGRLTTRTMAMPADTNPAGDIFGGWVLSQMDIAAGICAGQRAQCRVVTVSLDSMSFIRPVKVGDILGVYTEIEKVGRSSMEIHVECWVRRGRIGKREKVTEANFKFVAIDDEGNPTPVPAETDLPEYAVESKV</sequence>
<comment type="caution">
    <text evidence="5">The sequence shown here is derived from an EMBL/GenBank/DDBJ whole genome shotgun (WGS) entry which is preliminary data.</text>
</comment>
<protein>
    <submittedName>
        <fullName evidence="5">Thioesterase family protein</fullName>
    </submittedName>
</protein>
<dbReference type="Proteomes" id="UP000002171">
    <property type="component" value="Unassembled WGS sequence"/>
</dbReference>
<keyword evidence="2 3" id="KW-0378">Hydrolase</keyword>
<dbReference type="Pfam" id="PF03061">
    <property type="entry name" value="4HBT"/>
    <property type="match status" value="1"/>
</dbReference>
<dbReference type="AlphaFoldDB" id="A0A7U8C378"/>
<evidence type="ECO:0000256" key="1">
    <source>
        <dbReference type="ARBA" id="ARBA00010458"/>
    </source>
</evidence>
<dbReference type="GO" id="GO:0006637">
    <property type="term" value="P:acyl-CoA metabolic process"/>
    <property type="evidence" value="ECO:0007669"/>
    <property type="project" value="TreeGrafter"/>
</dbReference>
<evidence type="ECO:0000313" key="5">
    <source>
        <dbReference type="EMBL" id="EAR60623.1"/>
    </source>
</evidence>
<dbReference type="EMBL" id="AAOW01000015">
    <property type="protein sequence ID" value="EAR60623.1"/>
    <property type="molecule type" value="Genomic_DNA"/>
</dbReference>
<dbReference type="GO" id="GO:0005829">
    <property type="term" value="C:cytosol"/>
    <property type="evidence" value="ECO:0007669"/>
    <property type="project" value="TreeGrafter"/>
</dbReference>
<dbReference type="GO" id="GO:0009062">
    <property type="term" value="P:fatty acid catabolic process"/>
    <property type="evidence" value="ECO:0007669"/>
    <property type="project" value="TreeGrafter"/>
</dbReference>
<dbReference type="CDD" id="cd03442">
    <property type="entry name" value="BFIT_BACH"/>
    <property type="match status" value="1"/>
</dbReference>
<reference evidence="5 6" key="1">
    <citation type="submission" date="2006-02" db="EMBL/GenBank/DDBJ databases">
        <authorList>
            <person name="Pinhassi J."/>
            <person name="Pedros-Alio C."/>
            <person name="Ferriera S."/>
            <person name="Johnson J."/>
            <person name="Kravitz S."/>
            <person name="Halpern A."/>
            <person name="Remington K."/>
            <person name="Beeson K."/>
            <person name="Tran B."/>
            <person name="Rogers Y.-H."/>
            <person name="Friedman R."/>
            <person name="Venter J.C."/>
        </authorList>
    </citation>
    <scope>NUCLEOTIDE SEQUENCE [LARGE SCALE GENOMIC DNA]</scope>
    <source>
        <strain evidence="5 6">MED92</strain>
    </source>
</reference>
<dbReference type="InterPro" id="IPR033120">
    <property type="entry name" value="HOTDOG_ACOT"/>
</dbReference>
<accession>A0A7U8C378</accession>
<dbReference type="InterPro" id="IPR040170">
    <property type="entry name" value="Cytosol_ACT"/>
</dbReference>
<gene>
    <name evidence="5" type="ORF">MED92_09471</name>
</gene>
<dbReference type="PANTHER" id="PTHR11049:SF5">
    <property type="entry name" value="ACYL-COA THIOESTER HYDROLASE YCIA"/>
    <property type="match status" value="1"/>
</dbReference>
<dbReference type="SUPFAM" id="SSF54637">
    <property type="entry name" value="Thioesterase/thiol ester dehydrase-isomerase"/>
    <property type="match status" value="1"/>
</dbReference>
<evidence type="ECO:0000259" key="4">
    <source>
        <dbReference type="PROSITE" id="PS51770"/>
    </source>
</evidence>
<proteinExistence type="inferred from homology"/>